<reference evidence="2" key="1">
    <citation type="journal article" date="2023" name="Mol. Phylogenet. Evol.">
        <title>Genome-scale phylogeny and comparative genomics of the fungal order Sordariales.</title>
        <authorList>
            <person name="Hensen N."/>
            <person name="Bonometti L."/>
            <person name="Westerberg I."/>
            <person name="Brannstrom I.O."/>
            <person name="Guillou S."/>
            <person name="Cros-Aarteil S."/>
            <person name="Calhoun S."/>
            <person name="Haridas S."/>
            <person name="Kuo A."/>
            <person name="Mondo S."/>
            <person name="Pangilinan J."/>
            <person name="Riley R."/>
            <person name="LaButti K."/>
            <person name="Andreopoulos B."/>
            <person name="Lipzen A."/>
            <person name="Chen C."/>
            <person name="Yan M."/>
            <person name="Daum C."/>
            <person name="Ng V."/>
            <person name="Clum A."/>
            <person name="Steindorff A."/>
            <person name="Ohm R.A."/>
            <person name="Martin F."/>
            <person name="Silar P."/>
            <person name="Natvig D.O."/>
            <person name="Lalanne C."/>
            <person name="Gautier V."/>
            <person name="Ament-Velasquez S.L."/>
            <person name="Kruys A."/>
            <person name="Hutchinson M.I."/>
            <person name="Powell A.J."/>
            <person name="Barry K."/>
            <person name="Miller A.N."/>
            <person name="Grigoriev I.V."/>
            <person name="Debuchy R."/>
            <person name="Gladieux P."/>
            <person name="Hiltunen Thoren M."/>
            <person name="Johannesson H."/>
        </authorList>
    </citation>
    <scope>NUCLEOTIDE SEQUENCE</scope>
    <source>
        <strain evidence="2">CBS 232.78</strain>
    </source>
</reference>
<accession>A0AAE0TV79</accession>
<keyword evidence="3" id="KW-1185">Reference proteome</keyword>
<evidence type="ECO:0000313" key="2">
    <source>
        <dbReference type="EMBL" id="KAK3380783.1"/>
    </source>
</evidence>
<dbReference type="AlphaFoldDB" id="A0AAE0TV79"/>
<proteinExistence type="predicted"/>
<feature type="non-terminal residue" evidence="2">
    <location>
        <position position="134"/>
    </location>
</feature>
<feature type="compositionally biased region" description="Basic and acidic residues" evidence="1">
    <location>
        <begin position="12"/>
        <end position="43"/>
    </location>
</feature>
<name>A0AAE0TV79_9PEZI</name>
<organism evidence="2 3">
    <name type="scientific">Podospora didyma</name>
    <dbReference type="NCBI Taxonomy" id="330526"/>
    <lineage>
        <taxon>Eukaryota</taxon>
        <taxon>Fungi</taxon>
        <taxon>Dikarya</taxon>
        <taxon>Ascomycota</taxon>
        <taxon>Pezizomycotina</taxon>
        <taxon>Sordariomycetes</taxon>
        <taxon>Sordariomycetidae</taxon>
        <taxon>Sordariales</taxon>
        <taxon>Podosporaceae</taxon>
        <taxon>Podospora</taxon>
    </lineage>
</organism>
<sequence>MSDIINAIKDAVNPKRREEATVPTYDPHKRGPYPDEAPPKADRSAPTTGDDFSGEAHAKAQAETVESAVTSTQPKTTAPDTTPKLATFTNFNAPEGTYGPHSSRLANAVDPRVDSDRDGHPKHGLSDYGGAAAK</sequence>
<evidence type="ECO:0000256" key="1">
    <source>
        <dbReference type="SAM" id="MobiDB-lite"/>
    </source>
</evidence>
<feature type="region of interest" description="Disordered" evidence="1">
    <location>
        <begin position="1"/>
        <end position="134"/>
    </location>
</feature>
<reference evidence="2" key="2">
    <citation type="submission" date="2023-06" db="EMBL/GenBank/DDBJ databases">
        <authorList>
            <consortium name="Lawrence Berkeley National Laboratory"/>
            <person name="Haridas S."/>
            <person name="Hensen N."/>
            <person name="Bonometti L."/>
            <person name="Westerberg I."/>
            <person name="Brannstrom I.O."/>
            <person name="Guillou S."/>
            <person name="Cros-Aarteil S."/>
            <person name="Calhoun S."/>
            <person name="Kuo A."/>
            <person name="Mondo S."/>
            <person name="Pangilinan J."/>
            <person name="Riley R."/>
            <person name="LaButti K."/>
            <person name="Andreopoulos B."/>
            <person name="Lipzen A."/>
            <person name="Chen C."/>
            <person name="Yanf M."/>
            <person name="Daum C."/>
            <person name="Ng V."/>
            <person name="Clum A."/>
            <person name="Steindorff A."/>
            <person name="Ohm R."/>
            <person name="Martin F."/>
            <person name="Silar P."/>
            <person name="Natvig D."/>
            <person name="Lalanne C."/>
            <person name="Gautier V."/>
            <person name="Ament-velasquez S.L."/>
            <person name="Kruys A."/>
            <person name="Hutchinson M.I."/>
            <person name="Powell A.J."/>
            <person name="Barry K."/>
            <person name="Miller A.N."/>
            <person name="Grigoriev I.V."/>
            <person name="Debuchy R."/>
            <person name="Gladieux P."/>
            <person name="Thoren M.H."/>
            <person name="Johannesson H."/>
        </authorList>
    </citation>
    <scope>NUCLEOTIDE SEQUENCE</scope>
    <source>
        <strain evidence="2">CBS 232.78</strain>
    </source>
</reference>
<feature type="compositionally biased region" description="Polar residues" evidence="1">
    <location>
        <begin position="67"/>
        <end position="80"/>
    </location>
</feature>
<evidence type="ECO:0000313" key="3">
    <source>
        <dbReference type="Proteomes" id="UP001285441"/>
    </source>
</evidence>
<dbReference type="EMBL" id="JAULSW010000005">
    <property type="protein sequence ID" value="KAK3380783.1"/>
    <property type="molecule type" value="Genomic_DNA"/>
</dbReference>
<feature type="compositionally biased region" description="Basic and acidic residues" evidence="1">
    <location>
        <begin position="111"/>
        <end position="125"/>
    </location>
</feature>
<gene>
    <name evidence="2" type="ORF">B0H63DRAFT_378950</name>
</gene>
<dbReference type="Proteomes" id="UP001285441">
    <property type="component" value="Unassembled WGS sequence"/>
</dbReference>
<comment type="caution">
    <text evidence="2">The sequence shown here is derived from an EMBL/GenBank/DDBJ whole genome shotgun (WGS) entry which is preliminary data.</text>
</comment>
<protein>
    <submittedName>
        <fullName evidence="2">Uncharacterized protein</fullName>
    </submittedName>
</protein>